<feature type="compositionally biased region" description="Polar residues" evidence="1">
    <location>
        <begin position="9"/>
        <end position="26"/>
    </location>
</feature>
<accession>A0A0A9G389</accession>
<reference evidence="2" key="1">
    <citation type="submission" date="2014-09" db="EMBL/GenBank/DDBJ databases">
        <authorList>
            <person name="Magalhaes I.L.F."/>
            <person name="Oliveira U."/>
            <person name="Santos F.R."/>
            <person name="Vidigal T.H.D.A."/>
            <person name="Brescovit A.D."/>
            <person name="Santos A.J."/>
        </authorList>
    </citation>
    <scope>NUCLEOTIDE SEQUENCE</scope>
    <source>
        <tissue evidence="2">Shoot tissue taken approximately 20 cm above the soil surface</tissue>
    </source>
</reference>
<name>A0A0A9G389_ARUDO</name>
<dbReference type="EMBL" id="GBRH01178919">
    <property type="protein sequence ID" value="JAE18977.1"/>
    <property type="molecule type" value="Transcribed_RNA"/>
</dbReference>
<feature type="compositionally biased region" description="Pro residues" evidence="1">
    <location>
        <begin position="43"/>
        <end position="58"/>
    </location>
</feature>
<protein>
    <submittedName>
        <fullName evidence="2">Uncharacterized protein</fullName>
    </submittedName>
</protein>
<dbReference type="AlphaFoldDB" id="A0A0A9G389"/>
<proteinExistence type="predicted"/>
<feature type="region of interest" description="Disordered" evidence="1">
    <location>
        <begin position="1"/>
        <end position="66"/>
    </location>
</feature>
<organism evidence="2">
    <name type="scientific">Arundo donax</name>
    <name type="common">Giant reed</name>
    <name type="synonym">Donax arundinaceus</name>
    <dbReference type="NCBI Taxonomy" id="35708"/>
    <lineage>
        <taxon>Eukaryota</taxon>
        <taxon>Viridiplantae</taxon>
        <taxon>Streptophyta</taxon>
        <taxon>Embryophyta</taxon>
        <taxon>Tracheophyta</taxon>
        <taxon>Spermatophyta</taxon>
        <taxon>Magnoliopsida</taxon>
        <taxon>Liliopsida</taxon>
        <taxon>Poales</taxon>
        <taxon>Poaceae</taxon>
        <taxon>PACMAD clade</taxon>
        <taxon>Arundinoideae</taxon>
        <taxon>Arundineae</taxon>
        <taxon>Arundo</taxon>
    </lineage>
</organism>
<reference evidence="2" key="2">
    <citation type="journal article" date="2015" name="Data Brief">
        <title>Shoot transcriptome of the giant reed, Arundo donax.</title>
        <authorList>
            <person name="Barrero R.A."/>
            <person name="Guerrero F.D."/>
            <person name="Moolhuijzen P."/>
            <person name="Goolsby J.A."/>
            <person name="Tidwell J."/>
            <person name="Bellgard S.E."/>
            <person name="Bellgard M.I."/>
        </authorList>
    </citation>
    <scope>NUCLEOTIDE SEQUENCE</scope>
    <source>
        <tissue evidence="2">Shoot tissue taken approximately 20 cm above the soil surface</tissue>
    </source>
</reference>
<evidence type="ECO:0000313" key="2">
    <source>
        <dbReference type="EMBL" id="JAE18977.1"/>
    </source>
</evidence>
<evidence type="ECO:0000256" key="1">
    <source>
        <dbReference type="SAM" id="MobiDB-lite"/>
    </source>
</evidence>
<sequence length="66" mass="6814">MCTRALLLPSTSISSAIYPRATSSLHRSPPPPPFPAPSAAASPPSPPPLAPPPPPQQPWTPSRRGA</sequence>